<evidence type="ECO:0000313" key="4">
    <source>
        <dbReference type="Proteomes" id="UP000318199"/>
    </source>
</evidence>
<dbReference type="AlphaFoldDB" id="A0A562ZRY7"/>
<dbReference type="PRINTS" id="PR00080">
    <property type="entry name" value="SDRFAMILY"/>
</dbReference>
<proteinExistence type="inferred from homology"/>
<keyword evidence="2" id="KW-0560">Oxidoreductase</keyword>
<evidence type="ECO:0000256" key="2">
    <source>
        <dbReference type="ARBA" id="ARBA00023002"/>
    </source>
</evidence>
<comment type="similarity">
    <text evidence="1">Belongs to the short-chain dehydrogenases/reductases (SDR) family.</text>
</comment>
<dbReference type="RefSeq" id="WP_145892972.1">
    <property type="nucleotide sequence ID" value="NZ_VOBQ01000008.1"/>
</dbReference>
<evidence type="ECO:0000256" key="1">
    <source>
        <dbReference type="ARBA" id="ARBA00006484"/>
    </source>
</evidence>
<dbReference type="GO" id="GO:0016491">
    <property type="term" value="F:oxidoreductase activity"/>
    <property type="evidence" value="ECO:0007669"/>
    <property type="project" value="UniProtKB-KW"/>
</dbReference>
<dbReference type="Pfam" id="PF13561">
    <property type="entry name" value="adh_short_C2"/>
    <property type="match status" value="1"/>
</dbReference>
<gene>
    <name evidence="3" type="ORF">FN976_10575</name>
</gene>
<sequence>MSERFKSRTAVVTAAGSGIGAATARGFAREGARVVVADLSGKRAEETAAGITAAGGQAAWIKMDAADPGAMQATLQLALDRYGSVDVLVNNAGYGEPGLLADCSIEVWNRTLAVTLTSVFLGLKYSLPQMRRQGRGVVVNTASISGTAGDYGMSAYNAAKAGVINLTRSAALEWARDGIRVNCVCPGGIDTRVTQVLAGERAGEVRRAMAAVHPLGRMGDADEIANAILFLASDEASFITGAALVADGGLTAQTGLPPFVAR</sequence>
<dbReference type="PANTHER" id="PTHR24321:SF8">
    <property type="entry name" value="ESTRADIOL 17-BETA-DEHYDROGENASE 8-RELATED"/>
    <property type="match status" value="1"/>
</dbReference>
<reference evidence="3 4" key="1">
    <citation type="submission" date="2019-07" db="EMBL/GenBank/DDBJ databases">
        <title>Caenimonas sedimenti sp. nov., isolated from activated sludge.</title>
        <authorList>
            <person name="Xu J."/>
        </authorList>
    </citation>
    <scope>NUCLEOTIDE SEQUENCE [LARGE SCALE GENOMIC DNA]</scope>
    <source>
        <strain evidence="3 4">HX-9-20</strain>
    </source>
</reference>
<dbReference type="PROSITE" id="PS00061">
    <property type="entry name" value="ADH_SHORT"/>
    <property type="match status" value="1"/>
</dbReference>
<dbReference type="Proteomes" id="UP000318199">
    <property type="component" value="Unassembled WGS sequence"/>
</dbReference>
<dbReference type="OrthoDB" id="6823797at2"/>
<evidence type="ECO:0000313" key="3">
    <source>
        <dbReference type="EMBL" id="TWO71360.1"/>
    </source>
</evidence>
<dbReference type="SUPFAM" id="SSF51735">
    <property type="entry name" value="NAD(P)-binding Rossmann-fold domains"/>
    <property type="match status" value="1"/>
</dbReference>
<keyword evidence="4" id="KW-1185">Reference proteome</keyword>
<dbReference type="CDD" id="cd05233">
    <property type="entry name" value="SDR_c"/>
    <property type="match status" value="1"/>
</dbReference>
<dbReference type="PANTHER" id="PTHR24321">
    <property type="entry name" value="DEHYDROGENASES, SHORT CHAIN"/>
    <property type="match status" value="1"/>
</dbReference>
<dbReference type="EMBL" id="VOBQ01000008">
    <property type="protein sequence ID" value="TWO71360.1"/>
    <property type="molecule type" value="Genomic_DNA"/>
</dbReference>
<dbReference type="NCBIfam" id="NF005559">
    <property type="entry name" value="PRK07231.1"/>
    <property type="match status" value="1"/>
</dbReference>
<organism evidence="3 4">
    <name type="scientific">Caenimonas sedimenti</name>
    <dbReference type="NCBI Taxonomy" id="2596921"/>
    <lineage>
        <taxon>Bacteria</taxon>
        <taxon>Pseudomonadati</taxon>
        <taxon>Pseudomonadota</taxon>
        <taxon>Betaproteobacteria</taxon>
        <taxon>Burkholderiales</taxon>
        <taxon>Comamonadaceae</taxon>
        <taxon>Caenimonas</taxon>
    </lineage>
</organism>
<dbReference type="FunFam" id="3.40.50.720:FF:000084">
    <property type="entry name" value="Short-chain dehydrogenase reductase"/>
    <property type="match status" value="1"/>
</dbReference>
<dbReference type="InterPro" id="IPR036291">
    <property type="entry name" value="NAD(P)-bd_dom_sf"/>
</dbReference>
<dbReference type="InterPro" id="IPR020904">
    <property type="entry name" value="Sc_DH/Rdtase_CS"/>
</dbReference>
<dbReference type="InterPro" id="IPR002347">
    <property type="entry name" value="SDR_fam"/>
</dbReference>
<name>A0A562ZRY7_9BURK</name>
<accession>A0A562ZRY7</accession>
<dbReference type="PRINTS" id="PR00081">
    <property type="entry name" value="GDHRDH"/>
</dbReference>
<dbReference type="Gene3D" id="3.40.50.720">
    <property type="entry name" value="NAD(P)-binding Rossmann-like Domain"/>
    <property type="match status" value="1"/>
</dbReference>
<protein>
    <submittedName>
        <fullName evidence="3">SDR family oxidoreductase</fullName>
    </submittedName>
</protein>
<comment type="caution">
    <text evidence="3">The sequence shown here is derived from an EMBL/GenBank/DDBJ whole genome shotgun (WGS) entry which is preliminary data.</text>
</comment>